<dbReference type="EMBL" id="CP047650">
    <property type="protein sequence ID" value="QHI97536.1"/>
    <property type="molecule type" value="Genomic_DNA"/>
</dbReference>
<keyword evidence="3" id="KW-1185">Reference proteome</keyword>
<dbReference type="RefSeq" id="WP_160551054.1">
    <property type="nucleotide sequence ID" value="NZ_CP047650.1"/>
</dbReference>
<accession>A0A857J1F8</accession>
<reference evidence="2 3" key="1">
    <citation type="submission" date="2020-01" db="EMBL/GenBank/DDBJ databases">
        <title>Genome sequencing of strain KACC 21265.</title>
        <authorList>
            <person name="Heo J."/>
            <person name="Kim S.-J."/>
            <person name="Kim J.-S."/>
            <person name="Hong S.-B."/>
            <person name="Kwon S.-W."/>
        </authorList>
    </citation>
    <scope>NUCLEOTIDE SEQUENCE [LARGE SCALE GENOMIC DNA]</scope>
    <source>
        <strain evidence="2 3">KACC 21265</strain>
    </source>
</reference>
<proteinExistence type="predicted"/>
<name>A0A857J1F8_9BURK</name>
<gene>
    <name evidence="2" type="ORF">GT347_05755</name>
</gene>
<feature type="region of interest" description="Disordered" evidence="1">
    <location>
        <begin position="1"/>
        <end position="50"/>
    </location>
</feature>
<dbReference type="KEGG" id="xyk:GT347_05755"/>
<evidence type="ECO:0000256" key="1">
    <source>
        <dbReference type="SAM" id="MobiDB-lite"/>
    </source>
</evidence>
<evidence type="ECO:0000313" key="2">
    <source>
        <dbReference type="EMBL" id="QHI97536.1"/>
    </source>
</evidence>
<dbReference type="AlphaFoldDB" id="A0A857J1F8"/>
<organism evidence="2 3">
    <name type="scientific">Xylophilus rhododendri</name>
    <dbReference type="NCBI Taxonomy" id="2697032"/>
    <lineage>
        <taxon>Bacteria</taxon>
        <taxon>Pseudomonadati</taxon>
        <taxon>Pseudomonadota</taxon>
        <taxon>Betaproteobacteria</taxon>
        <taxon>Burkholderiales</taxon>
        <taxon>Xylophilus</taxon>
    </lineage>
</organism>
<protein>
    <submittedName>
        <fullName evidence="2">Uncharacterized protein</fullName>
    </submittedName>
</protein>
<sequence>MPADPKTPPEAAAKTPQPPSLNTSVTEDERTEGGPTDESGQPKLDTSNDT</sequence>
<evidence type="ECO:0000313" key="3">
    <source>
        <dbReference type="Proteomes" id="UP000464787"/>
    </source>
</evidence>
<dbReference type="Proteomes" id="UP000464787">
    <property type="component" value="Chromosome"/>
</dbReference>